<evidence type="ECO:0000313" key="2">
    <source>
        <dbReference type="EMBL" id="TYK24051.1"/>
    </source>
</evidence>
<dbReference type="EMBL" id="SSTE01001190">
    <property type="protein sequence ID" value="KAA0065842.1"/>
    <property type="molecule type" value="Genomic_DNA"/>
</dbReference>
<accession>A0A5A7VC00</accession>
<gene>
    <name evidence="2" type="ORF">E5676_scaffold943G00140</name>
    <name evidence="1" type="ORF">E6C27_scaffold37G001530</name>
</gene>
<protein>
    <submittedName>
        <fullName evidence="1">Uncharacterized protein</fullName>
    </submittedName>
</protein>
<dbReference type="OrthoDB" id="10071118at2759"/>
<organism evidence="1 3">
    <name type="scientific">Cucumis melo var. makuwa</name>
    <name type="common">Oriental melon</name>
    <dbReference type="NCBI Taxonomy" id="1194695"/>
    <lineage>
        <taxon>Eukaryota</taxon>
        <taxon>Viridiplantae</taxon>
        <taxon>Streptophyta</taxon>
        <taxon>Embryophyta</taxon>
        <taxon>Tracheophyta</taxon>
        <taxon>Spermatophyta</taxon>
        <taxon>Magnoliopsida</taxon>
        <taxon>eudicotyledons</taxon>
        <taxon>Gunneridae</taxon>
        <taxon>Pentapetalae</taxon>
        <taxon>rosids</taxon>
        <taxon>fabids</taxon>
        <taxon>Cucurbitales</taxon>
        <taxon>Cucurbitaceae</taxon>
        <taxon>Benincaseae</taxon>
        <taxon>Cucumis</taxon>
    </lineage>
</organism>
<evidence type="ECO:0000313" key="1">
    <source>
        <dbReference type="EMBL" id="KAA0065842.1"/>
    </source>
</evidence>
<evidence type="ECO:0000313" key="4">
    <source>
        <dbReference type="Proteomes" id="UP000321947"/>
    </source>
</evidence>
<dbReference type="AlphaFoldDB" id="A0A5A7VC00"/>
<name>A0A5A7VC00_CUCMM</name>
<dbReference type="EMBL" id="SSTD01004087">
    <property type="protein sequence ID" value="TYK24051.1"/>
    <property type="molecule type" value="Genomic_DNA"/>
</dbReference>
<comment type="caution">
    <text evidence="1">The sequence shown here is derived from an EMBL/GenBank/DDBJ whole genome shotgun (WGS) entry which is preliminary data.</text>
</comment>
<sequence length="99" mass="11129">MDRGVTISFNYGIVYLASTVSYGITTYYVSYEITRLICVSYGITRLTCVSYEITRSIWVSDGIPRLIRVPLNRKLTVIILNGTGKGNVRGRPTRSKKDS</sequence>
<reference evidence="3 4" key="1">
    <citation type="submission" date="2019-08" db="EMBL/GenBank/DDBJ databases">
        <title>Draft genome sequences of two oriental melons (Cucumis melo L. var makuwa).</title>
        <authorList>
            <person name="Kwon S.-Y."/>
        </authorList>
    </citation>
    <scope>NUCLEOTIDE SEQUENCE [LARGE SCALE GENOMIC DNA]</scope>
    <source>
        <strain evidence="4">cv. Chang Bougi</strain>
        <strain evidence="3">cv. SW 3</strain>
        <tissue evidence="1">Leaf</tissue>
    </source>
</reference>
<dbReference type="Proteomes" id="UP000321393">
    <property type="component" value="Unassembled WGS sequence"/>
</dbReference>
<evidence type="ECO:0000313" key="3">
    <source>
        <dbReference type="Proteomes" id="UP000321393"/>
    </source>
</evidence>
<dbReference type="Proteomes" id="UP000321947">
    <property type="component" value="Unassembled WGS sequence"/>
</dbReference>
<proteinExistence type="predicted"/>